<keyword evidence="2" id="KW-1185">Reference proteome</keyword>
<evidence type="ECO:0000313" key="2">
    <source>
        <dbReference type="Proteomes" id="UP000824533"/>
    </source>
</evidence>
<gene>
    <name evidence="1" type="ORF">K1T71_007347</name>
</gene>
<dbReference type="EMBL" id="CM034398">
    <property type="protein sequence ID" value="KAJ0177338.1"/>
    <property type="molecule type" value="Genomic_DNA"/>
</dbReference>
<protein>
    <submittedName>
        <fullName evidence="1">Uncharacterized protein</fullName>
    </submittedName>
</protein>
<sequence length="186" mass="20741">MCSHSGLLDSVECRMDDLVCSFEDFVKKSLVIVSVALGAVVLMLVYVLKIVTDRTARSGPEVANVDIGLQHQNIDVKSEDKRNLVIEKYKEVPVSTHSMNTSPIASCCYENGVDNIGCSASSQTDSYFRIYNINRDFIKKYSSGGFLCKNTRDKLLFMTSFISVCCCDFFIGLILHVTLLFFSSIK</sequence>
<accession>A0ACC1D083</accession>
<comment type="caution">
    <text evidence="1">The sequence shown here is derived from an EMBL/GenBank/DDBJ whole genome shotgun (WGS) entry which is preliminary data.</text>
</comment>
<proteinExistence type="predicted"/>
<organism evidence="1 2">
    <name type="scientific">Dendrolimus kikuchii</name>
    <dbReference type="NCBI Taxonomy" id="765133"/>
    <lineage>
        <taxon>Eukaryota</taxon>
        <taxon>Metazoa</taxon>
        <taxon>Ecdysozoa</taxon>
        <taxon>Arthropoda</taxon>
        <taxon>Hexapoda</taxon>
        <taxon>Insecta</taxon>
        <taxon>Pterygota</taxon>
        <taxon>Neoptera</taxon>
        <taxon>Endopterygota</taxon>
        <taxon>Lepidoptera</taxon>
        <taxon>Glossata</taxon>
        <taxon>Ditrysia</taxon>
        <taxon>Bombycoidea</taxon>
        <taxon>Lasiocampidae</taxon>
        <taxon>Dendrolimus</taxon>
    </lineage>
</organism>
<evidence type="ECO:0000313" key="1">
    <source>
        <dbReference type="EMBL" id="KAJ0177338.1"/>
    </source>
</evidence>
<reference evidence="1 2" key="1">
    <citation type="journal article" date="2021" name="Front. Genet.">
        <title>Chromosome-Level Genome Assembly Reveals Significant Gene Expansion in the Toll and IMD Signaling Pathways of Dendrolimus kikuchii.</title>
        <authorList>
            <person name="Zhou J."/>
            <person name="Wu P."/>
            <person name="Xiong Z."/>
            <person name="Liu N."/>
            <person name="Zhao N."/>
            <person name="Ji M."/>
            <person name="Qiu Y."/>
            <person name="Yang B."/>
        </authorList>
    </citation>
    <scope>NUCLEOTIDE SEQUENCE [LARGE SCALE GENOMIC DNA]</scope>
    <source>
        <strain evidence="1">Ann1</strain>
    </source>
</reference>
<name>A0ACC1D083_9NEOP</name>
<dbReference type="Proteomes" id="UP000824533">
    <property type="component" value="Linkage Group LG12"/>
</dbReference>